<dbReference type="RefSeq" id="WP_209466557.1">
    <property type="nucleotide sequence ID" value="NZ_JAGGLG010000013.1"/>
</dbReference>
<organism evidence="3 4">
    <name type="scientific">Symbiobacterium terraclitae</name>
    <dbReference type="NCBI Taxonomy" id="557451"/>
    <lineage>
        <taxon>Bacteria</taxon>
        <taxon>Bacillati</taxon>
        <taxon>Bacillota</taxon>
        <taxon>Clostridia</taxon>
        <taxon>Eubacteriales</taxon>
        <taxon>Symbiobacteriaceae</taxon>
        <taxon>Symbiobacterium</taxon>
    </lineage>
</organism>
<dbReference type="SMART" id="SM00855">
    <property type="entry name" value="PGAM"/>
    <property type="match status" value="1"/>
</dbReference>
<dbReference type="PANTHER" id="PTHR48100">
    <property type="entry name" value="BROAD-SPECIFICITY PHOSPHATASE YOR283W-RELATED"/>
    <property type="match status" value="1"/>
</dbReference>
<keyword evidence="2" id="KW-0413">Isomerase</keyword>
<evidence type="ECO:0000256" key="2">
    <source>
        <dbReference type="ARBA" id="ARBA00023235"/>
    </source>
</evidence>
<evidence type="ECO:0000313" key="3">
    <source>
        <dbReference type="EMBL" id="MBP2018428.1"/>
    </source>
</evidence>
<name>A0ABS4JSC1_9FIRM</name>
<dbReference type="PROSITE" id="PS00175">
    <property type="entry name" value="PG_MUTASE"/>
    <property type="match status" value="1"/>
</dbReference>
<dbReference type="Gene3D" id="3.40.50.1240">
    <property type="entry name" value="Phosphoglycerate mutase-like"/>
    <property type="match status" value="1"/>
</dbReference>
<dbReference type="InterPro" id="IPR001345">
    <property type="entry name" value="PG/BPGM_mutase_AS"/>
</dbReference>
<gene>
    <name evidence="3" type="ORF">J2Z79_001839</name>
</gene>
<proteinExistence type="predicted"/>
<dbReference type="Proteomes" id="UP001519289">
    <property type="component" value="Unassembled WGS sequence"/>
</dbReference>
<accession>A0ABS4JSC1</accession>
<sequence length="192" mass="20898">MRFTLYLVRHGETAANAEGRYIGWGEHPLSRAGEAQARLAARYLSRCPVTCIRTSDLQRCLQTAGRIGEATGLTPVPDPRLRELDFGRFSGLTHHEIARRWPGELAAWMADPERASPPGGESVSSLRRRALAALPRRDGAVVVTHGGVIRTLLAHLTGTGLWDWQVPPGGVVTVQWDGARSLGKPAIWRPGG</sequence>
<dbReference type="InterPro" id="IPR029033">
    <property type="entry name" value="His_PPase_superfam"/>
</dbReference>
<keyword evidence="1" id="KW-0324">Glycolysis</keyword>
<dbReference type="CDD" id="cd07067">
    <property type="entry name" value="HP_PGM_like"/>
    <property type="match status" value="1"/>
</dbReference>
<dbReference type="PIRSF" id="PIRSF000709">
    <property type="entry name" value="6PFK_2-Ptase"/>
    <property type="match status" value="1"/>
</dbReference>
<reference evidence="3 4" key="1">
    <citation type="submission" date="2021-03" db="EMBL/GenBank/DDBJ databases">
        <title>Genomic Encyclopedia of Type Strains, Phase IV (KMG-IV): sequencing the most valuable type-strain genomes for metagenomic binning, comparative biology and taxonomic classification.</title>
        <authorList>
            <person name="Goeker M."/>
        </authorList>
    </citation>
    <scope>NUCLEOTIDE SEQUENCE [LARGE SCALE GENOMIC DNA]</scope>
    <source>
        <strain evidence="3 4">DSM 27138</strain>
    </source>
</reference>
<protein>
    <submittedName>
        <fullName evidence="3">Broad specificity phosphatase PhoE</fullName>
    </submittedName>
</protein>
<dbReference type="SUPFAM" id="SSF53254">
    <property type="entry name" value="Phosphoglycerate mutase-like"/>
    <property type="match status" value="1"/>
</dbReference>
<dbReference type="Pfam" id="PF00300">
    <property type="entry name" value="His_Phos_1"/>
    <property type="match status" value="1"/>
</dbReference>
<dbReference type="EMBL" id="JAGGLG010000013">
    <property type="protein sequence ID" value="MBP2018428.1"/>
    <property type="molecule type" value="Genomic_DNA"/>
</dbReference>
<evidence type="ECO:0000313" key="4">
    <source>
        <dbReference type="Proteomes" id="UP001519289"/>
    </source>
</evidence>
<evidence type="ECO:0000256" key="1">
    <source>
        <dbReference type="ARBA" id="ARBA00023152"/>
    </source>
</evidence>
<keyword evidence="4" id="KW-1185">Reference proteome</keyword>
<dbReference type="InterPro" id="IPR050275">
    <property type="entry name" value="PGM_Phosphatase"/>
</dbReference>
<comment type="caution">
    <text evidence="3">The sequence shown here is derived from an EMBL/GenBank/DDBJ whole genome shotgun (WGS) entry which is preliminary data.</text>
</comment>
<dbReference type="PANTHER" id="PTHR48100:SF1">
    <property type="entry name" value="HISTIDINE PHOSPHATASE FAMILY PROTEIN-RELATED"/>
    <property type="match status" value="1"/>
</dbReference>
<dbReference type="InterPro" id="IPR013078">
    <property type="entry name" value="His_Pase_superF_clade-1"/>
</dbReference>